<evidence type="ECO:0000256" key="1">
    <source>
        <dbReference type="SAM" id="MobiDB-lite"/>
    </source>
</evidence>
<feature type="compositionally biased region" description="Polar residues" evidence="1">
    <location>
        <begin position="381"/>
        <end position="416"/>
    </location>
</feature>
<feature type="compositionally biased region" description="Polar residues" evidence="1">
    <location>
        <begin position="430"/>
        <end position="439"/>
    </location>
</feature>
<feature type="region of interest" description="Disordered" evidence="1">
    <location>
        <begin position="380"/>
        <end position="442"/>
    </location>
</feature>
<gene>
    <name evidence="2" type="ORF">DL764_005958</name>
</gene>
<feature type="compositionally biased region" description="Polar residues" evidence="1">
    <location>
        <begin position="67"/>
        <end position="76"/>
    </location>
</feature>
<keyword evidence="3" id="KW-1185">Reference proteome</keyword>
<dbReference type="SUPFAM" id="SSF54001">
    <property type="entry name" value="Cysteine proteinases"/>
    <property type="match status" value="1"/>
</dbReference>
<dbReference type="InterPro" id="IPR038765">
    <property type="entry name" value="Papain-like_cys_pep_sf"/>
</dbReference>
<feature type="region of interest" description="Disordered" evidence="1">
    <location>
        <begin position="886"/>
        <end position="936"/>
    </location>
</feature>
<protein>
    <recommendedName>
        <fullName evidence="4">Ubiquitin-like protease family profile domain-containing protein</fullName>
    </recommendedName>
</protein>
<name>A0A4Q4TAM4_9PEZI</name>
<feature type="compositionally biased region" description="Polar residues" evidence="1">
    <location>
        <begin position="162"/>
        <end position="179"/>
    </location>
</feature>
<dbReference type="EMBL" id="QJNU01000330">
    <property type="protein sequence ID" value="RYP02123.1"/>
    <property type="molecule type" value="Genomic_DNA"/>
</dbReference>
<dbReference type="OrthoDB" id="4775821at2759"/>
<sequence length="936" mass="103409">MLNLPVLIDGLADASREPPNTDALSQYLSQYPYSKRLDLLRLLEALVQCCKDLRITSEDDGAANSEDVPTSSQIGEVQSGAKDATVSEDELENSQLLEGVQSEDEAAADSENDLKFSQVLKDEESEDENAANSEEDPKSSQSLKEVQSEVEDTPEREDELEGSQSVEEIQSESKSSPESQDGRGGSQQPAGALSETKNALNSEDKLGGSQSLEEVQTKVENRQKRLANAQSESGDELEDDQRPPAEVPTEVESQAGYELAQTVRSSGVGCVSGLVPRPVTKTTEELDIGQPENHFHFDDYGAEKNHANGEFVNPLSTVNDIAGEGQGTDESGDSFWLAPLSPLSDPTSNQTLTVNETTNKSNASNGLARAVLPGVGLVGATLQTPQDSPSKSTDTTLVDSSVQDSPSNSADTTLVKSSPHDTPTKDRATTPENTTSKANEPSYWELVTQSDIDFATESFEQVKNFGVPGNSTATYKHIFLSLRAGQDSTRPQEKTIYSDGTEWVKLVQASFTDEKKSAIFLALAQTGSCQWHEGQAKLESHMLGVPLKTGKQEVTARFLPDNVGKSARDKHRKNINQHLLRGRRWSQLVDQLGFGILFKHSFELGNVVGESLERLVLSLRDNPTKMFILERLDEQMGMFLSDGQTNPTILEQALTEEQLLDDSLQPLNIADKVGALQELIRNSSPAARLHIRGSTWGFYIDELDRLNEKQWFGEDTIQLCMHLADKLSHMRVGFSVAIHDRHTGKPLHKPFEAVAKRISRWNVAEANDQLVFFFPLFLKSNHFTLLEINQIDRCIYHYDAAGYDTRHVKKPPGPNDGSSCGPLVVVIACRRMMSRPVESLGHLDALDLRAYTFSLIKKAWDSNILIPELSDDRNSEDDIIMSMEPDHIKSLEHSENTSLEDEELSNTMGRENRRKRAAPDVAYEKPKTRSKARRIS</sequence>
<proteinExistence type="predicted"/>
<dbReference type="Proteomes" id="UP000293360">
    <property type="component" value="Unassembled WGS sequence"/>
</dbReference>
<dbReference type="Gene3D" id="3.40.395.10">
    <property type="entry name" value="Adenoviral Proteinase, Chain A"/>
    <property type="match status" value="1"/>
</dbReference>
<reference evidence="2 3" key="1">
    <citation type="submission" date="2018-06" db="EMBL/GenBank/DDBJ databases">
        <title>Complete Genomes of Monosporascus.</title>
        <authorList>
            <person name="Robinson A.J."/>
            <person name="Natvig D.O."/>
        </authorList>
    </citation>
    <scope>NUCLEOTIDE SEQUENCE [LARGE SCALE GENOMIC DNA]</scope>
    <source>
        <strain evidence="2 3">CBS 110550</strain>
    </source>
</reference>
<dbReference type="STRING" id="155417.A0A4Q4TAM4"/>
<feature type="compositionally biased region" description="Basic and acidic residues" evidence="1">
    <location>
        <begin position="418"/>
        <end position="429"/>
    </location>
</feature>
<dbReference type="AlphaFoldDB" id="A0A4Q4TAM4"/>
<feature type="compositionally biased region" description="Acidic residues" evidence="1">
    <location>
        <begin position="101"/>
        <end position="111"/>
    </location>
</feature>
<evidence type="ECO:0008006" key="4">
    <source>
        <dbReference type="Google" id="ProtNLM"/>
    </source>
</evidence>
<comment type="caution">
    <text evidence="2">The sequence shown here is derived from an EMBL/GenBank/DDBJ whole genome shotgun (WGS) entry which is preliminary data.</text>
</comment>
<evidence type="ECO:0000313" key="3">
    <source>
        <dbReference type="Proteomes" id="UP000293360"/>
    </source>
</evidence>
<feature type="compositionally biased region" description="Basic and acidic residues" evidence="1">
    <location>
        <begin position="886"/>
        <end position="895"/>
    </location>
</feature>
<organism evidence="2 3">
    <name type="scientific">Monosporascus ibericus</name>
    <dbReference type="NCBI Taxonomy" id="155417"/>
    <lineage>
        <taxon>Eukaryota</taxon>
        <taxon>Fungi</taxon>
        <taxon>Dikarya</taxon>
        <taxon>Ascomycota</taxon>
        <taxon>Pezizomycotina</taxon>
        <taxon>Sordariomycetes</taxon>
        <taxon>Xylariomycetidae</taxon>
        <taxon>Xylariales</taxon>
        <taxon>Xylariales incertae sedis</taxon>
        <taxon>Monosporascus</taxon>
    </lineage>
</organism>
<feature type="compositionally biased region" description="Acidic residues" evidence="1">
    <location>
        <begin position="148"/>
        <end position="161"/>
    </location>
</feature>
<feature type="region of interest" description="Disordered" evidence="1">
    <location>
        <begin position="60"/>
        <end position="256"/>
    </location>
</feature>
<feature type="region of interest" description="Disordered" evidence="1">
    <location>
        <begin position="318"/>
        <end position="351"/>
    </location>
</feature>
<evidence type="ECO:0000313" key="2">
    <source>
        <dbReference type="EMBL" id="RYP02123.1"/>
    </source>
</evidence>
<accession>A0A4Q4TAM4</accession>